<accession>A0AAD9NA44</accession>
<name>A0AAD9NA44_9ANNE</name>
<dbReference type="EMBL" id="JAODUP010000093">
    <property type="protein sequence ID" value="KAK2162697.1"/>
    <property type="molecule type" value="Genomic_DNA"/>
</dbReference>
<comment type="caution">
    <text evidence="1">The sequence shown here is derived from an EMBL/GenBank/DDBJ whole genome shotgun (WGS) entry which is preliminary data.</text>
</comment>
<proteinExistence type="predicted"/>
<sequence>MYVKLLNKLKRRAKITYFKTSIDINKQKIKQLWKFLRQAVGKVNNKANFPS</sequence>
<protein>
    <recommendedName>
        <fullName evidence="3">Transposase</fullName>
    </recommendedName>
</protein>
<evidence type="ECO:0000313" key="1">
    <source>
        <dbReference type="EMBL" id="KAK2162697.1"/>
    </source>
</evidence>
<dbReference type="AlphaFoldDB" id="A0AAD9NA44"/>
<keyword evidence="2" id="KW-1185">Reference proteome</keyword>
<evidence type="ECO:0000313" key="2">
    <source>
        <dbReference type="Proteomes" id="UP001208570"/>
    </source>
</evidence>
<evidence type="ECO:0008006" key="3">
    <source>
        <dbReference type="Google" id="ProtNLM"/>
    </source>
</evidence>
<dbReference type="Proteomes" id="UP001208570">
    <property type="component" value="Unassembled WGS sequence"/>
</dbReference>
<reference evidence="1" key="1">
    <citation type="journal article" date="2023" name="Mol. Biol. Evol.">
        <title>Third-Generation Sequencing Reveals the Adaptive Role of the Epigenome in Three Deep-Sea Polychaetes.</title>
        <authorList>
            <person name="Perez M."/>
            <person name="Aroh O."/>
            <person name="Sun Y."/>
            <person name="Lan Y."/>
            <person name="Juniper S.K."/>
            <person name="Young C.R."/>
            <person name="Angers B."/>
            <person name="Qian P.Y."/>
        </authorList>
    </citation>
    <scope>NUCLEOTIDE SEQUENCE</scope>
    <source>
        <strain evidence="1">P08H-3</strain>
    </source>
</reference>
<organism evidence="1 2">
    <name type="scientific">Paralvinella palmiformis</name>
    <dbReference type="NCBI Taxonomy" id="53620"/>
    <lineage>
        <taxon>Eukaryota</taxon>
        <taxon>Metazoa</taxon>
        <taxon>Spiralia</taxon>
        <taxon>Lophotrochozoa</taxon>
        <taxon>Annelida</taxon>
        <taxon>Polychaeta</taxon>
        <taxon>Sedentaria</taxon>
        <taxon>Canalipalpata</taxon>
        <taxon>Terebellida</taxon>
        <taxon>Terebelliformia</taxon>
        <taxon>Alvinellidae</taxon>
        <taxon>Paralvinella</taxon>
    </lineage>
</organism>
<gene>
    <name evidence="1" type="ORF">LSH36_93g03013</name>
</gene>